<reference evidence="1" key="1">
    <citation type="submission" date="2023-07" db="EMBL/GenBank/DDBJ databases">
        <title>draft genome sequence of fig (Ficus carica).</title>
        <authorList>
            <person name="Takahashi T."/>
            <person name="Nishimura K."/>
        </authorList>
    </citation>
    <scope>NUCLEOTIDE SEQUENCE</scope>
</reference>
<dbReference type="EMBL" id="BTGU01003429">
    <property type="protein sequence ID" value="GMN32191.1"/>
    <property type="molecule type" value="Genomic_DNA"/>
</dbReference>
<evidence type="ECO:0000313" key="2">
    <source>
        <dbReference type="Proteomes" id="UP001187192"/>
    </source>
</evidence>
<keyword evidence="2" id="KW-1185">Reference proteome</keyword>
<proteinExistence type="predicted"/>
<name>A0AA87ZU32_FICCA</name>
<dbReference type="AlphaFoldDB" id="A0AA87ZU32"/>
<accession>A0AA87ZU32</accession>
<comment type="caution">
    <text evidence="1">The sequence shown here is derived from an EMBL/GenBank/DDBJ whole genome shotgun (WGS) entry which is preliminary data.</text>
</comment>
<dbReference type="Proteomes" id="UP001187192">
    <property type="component" value="Unassembled WGS sequence"/>
</dbReference>
<gene>
    <name evidence="1" type="ORF">TIFTF001_044661</name>
</gene>
<evidence type="ECO:0000313" key="1">
    <source>
        <dbReference type="EMBL" id="GMN32191.1"/>
    </source>
</evidence>
<sequence>MQVAAMEDDYVVPVDDAGIAEPLFHGGPVMLEDPIPAMPFQEIPPQVAEANANDNKVDLADFLAAPEDQPEDLPIIIIASNDDEEDVKKEIEDVKDDPEEILFDDDDWDVFSDVTTE</sequence>
<organism evidence="1 2">
    <name type="scientific">Ficus carica</name>
    <name type="common">Common fig</name>
    <dbReference type="NCBI Taxonomy" id="3494"/>
    <lineage>
        <taxon>Eukaryota</taxon>
        <taxon>Viridiplantae</taxon>
        <taxon>Streptophyta</taxon>
        <taxon>Embryophyta</taxon>
        <taxon>Tracheophyta</taxon>
        <taxon>Spermatophyta</taxon>
        <taxon>Magnoliopsida</taxon>
        <taxon>eudicotyledons</taxon>
        <taxon>Gunneridae</taxon>
        <taxon>Pentapetalae</taxon>
        <taxon>rosids</taxon>
        <taxon>fabids</taxon>
        <taxon>Rosales</taxon>
        <taxon>Moraceae</taxon>
        <taxon>Ficeae</taxon>
        <taxon>Ficus</taxon>
    </lineage>
</organism>
<protein>
    <submittedName>
        <fullName evidence="1">Uncharacterized protein</fullName>
    </submittedName>
</protein>